<dbReference type="EMBL" id="LS398110">
    <property type="protein sequence ID" value="SPP94381.1"/>
    <property type="molecule type" value="Genomic_DNA"/>
</dbReference>
<dbReference type="KEGG" id="bvz:BRAD3257_3346"/>
<name>A0A2U3PYZ1_9BRAD</name>
<dbReference type="AlphaFoldDB" id="A0A2U3PYZ1"/>
<keyword evidence="2" id="KW-1133">Transmembrane helix</keyword>
<accession>A0A2U3PYZ1</accession>
<dbReference type="Proteomes" id="UP000246085">
    <property type="component" value="Chromosome BRAD3257"/>
</dbReference>
<reference evidence="3 4" key="1">
    <citation type="submission" date="2018-03" db="EMBL/GenBank/DDBJ databases">
        <authorList>
            <person name="Gully D."/>
        </authorList>
    </citation>
    <scope>NUCLEOTIDE SEQUENCE [LARGE SCALE GENOMIC DNA]</scope>
    <source>
        <strain evidence="3">ORS3257</strain>
    </source>
</reference>
<feature type="transmembrane region" description="Helical" evidence="2">
    <location>
        <begin position="26"/>
        <end position="46"/>
    </location>
</feature>
<keyword evidence="2" id="KW-0472">Membrane</keyword>
<proteinExistence type="predicted"/>
<evidence type="ECO:0000313" key="3">
    <source>
        <dbReference type="EMBL" id="SPP94381.1"/>
    </source>
</evidence>
<evidence type="ECO:0000313" key="4">
    <source>
        <dbReference type="Proteomes" id="UP000246085"/>
    </source>
</evidence>
<feature type="region of interest" description="Disordered" evidence="1">
    <location>
        <begin position="94"/>
        <end position="117"/>
    </location>
</feature>
<sequence>MCLACLITASNRGRLMLGIPRRYSHFVFGVIQSGLTSLIAAGIASFPAGSPMIFVRHWMVSWLIAWAAMLPVVLLAAPAIRAFSLRLTREERDPRAAGWHEKAPPGESQAGQRVIGG</sequence>
<evidence type="ECO:0000256" key="2">
    <source>
        <dbReference type="SAM" id="Phobius"/>
    </source>
</evidence>
<dbReference type="Pfam" id="PF11391">
    <property type="entry name" value="DUF2798"/>
    <property type="match status" value="1"/>
</dbReference>
<evidence type="ECO:0008006" key="5">
    <source>
        <dbReference type="Google" id="ProtNLM"/>
    </source>
</evidence>
<organism evidence="3 4">
    <name type="scientific">Bradyrhizobium vignae</name>
    <dbReference type="NCBI Taxonomy" id="1549949"/>
    <lineage>
        <taxon>Bacteria</taxon>
        <taxon>Pseudomonadati</taxon>
        <taxon>Pseudomonadota</taxon>
        <taxon>Alphaproteobacteria</taxon>
        <taxon>Hyphomicrobiales</taxon>
        <taxon>Nitrobacteraceae</taxon>
        <taxon>Bradyrhizobium</taxon>
    </lineage>
</organism>
<evidence type="ECO:0000256" key="1">
    <source>
        <dbReference type="SAM" id="MobiDB-lite"/>
    </source>
</evidence>
<keyword evidence="2" id="KW-0812">Transmembrane</keyword>
<gene>
    <name evidence="3" type="ORF">BRAD3257_3346</name>
</gene>
<feature type="compositionally biased region" description="Basic and acidic residues" evidence="1">
    <location>
        <begin position="94"/>
        <end position="104"/>
    </location>
</feature>
<protein>
    <recommendedName>
        <fullName evidence="5">DUF2798 domain-containing protein</fullName>
    </recommendedName>
</protein>
<feature type="transmembrane region" description="Helical" evidence="2">
    <location>
        <begin position="58"/>
        <end position="80"/>
    </location>
</feature>
<dbReference type="InterPro" id="IPR021529">
    <property type="entry name" value="DUF2798"/>
</dbReference>